<gene>
    <name evidence="2" type="ORF">Q8A49_24885</name>
</gene>
<keyword evidence="1" id="KW-1133">Transmembrane helix</keyword>
<reference evidence="2 3" key="1">
    <citation type="submission" date="2023-07" db="EMBL/GenBank/DDBJ databases">
        <authorList>
            <person name="Girao M."/>
            <person name="Carvalho M.F."/>
        </authorList>
    </citation>
    <scope>NUCLEOTIDE SEQUENCE [LARGE SCALE GENOMIC DNA]</scope>
    <source>
        <strain evidence="2 3">66/93</strain>
    </source>
</reference>
<evidence type="ECO:0000256" key="1">
    <source>
        <dbReference type="SAM" id="Phobius"/>
    </source>
</evidence>
<dbReference type="Proteomes" id="UP001348641">
    <property type="component" value="Unassembled WGS sequence"/>
</dbReference>
<organism evidence="2 3">
    <name type="scientific">Nocardiopsis tropica</name>
    <dbReference type="NCBI Taxonomy" id="109330"/>
    <lineage>
        <taxon>Bacteria</taxon>
        <taxon>Bacillati</taxon>
        <taxon>Actinomycetota</taxon>
        <taxon>Actinomycetes</taxon>
        <taxon>Streptosporangiales</taxon>
        <taxon>Nocardiopsidaceae</taxon>
        <taxon>Nocardiopsis</taxon>
    </lineage>
</organism>
<keyword evidence="1" id="KW-0812">Transmembrane</keyword>
<evidence type="ECO:0000313" key="3">
    <source>
        <dbReference type="Proteomes" id="UP001348641"/>
    </source>
</evidence>
<sequence>MTPLKSNSDDGYFEPRLVLVVLLALLAGGTMGGLSWLAGDHPATALAIGLTTVGVSFFAFDKLVA</sequence>
<evidence type="ECO:0000313" key="2">
    <source>
        <dbReference type="EMBL" id="MEE2053740.1"/>
    </source>
</evidence>
<feature type="transmembrane region" description="Helical" evidence="1">
    <location>
        <begin position="17"/>
        <end position="37"/>
    </location>
</feature>
<protein>
    <submittedName>
        <fullName evidence="2">Uncharacterized protein</fullName>
    </submittedName>
</protein>
<comment type="caution">
    <text evidence="2">The sequence shown here is derived from an EMBL/GenBank/DDBJ whole genome shotgun (WGS) entry which is preliminary data.</text>
</comment>
<dbReference type="EMBL" id="JAUUCC010000081">
    <property type="protein sequence ID" value="MEE2053740.1"/>
    <property type="molecule type" value="Genomic_DNA"/>
</dbReference>
<proteinExistence type="predicted"/>
<accession>A0ABU7KWQ8</accession>
<keyword evidence="1" id="KW-0472">Membrane</keyword>
<name>A0ABU7KWQ8_9ACTN</name>
<dbReference type="RefSeq" id="WP_330160668.1">
    <property type="nucleotide sequence ID" value="NZ_BAAAJA010000017.1"/>
</dbReference>
<feature type="transmembrane region" description="Helical" evidence="1">
    <location>
        <begin position="43"/>
        <end position="60"/>
    </location>
</feature>